<feature type="compositionally biased region" description="Low complexity" evidence="1">
    <location>
        <begin position="106"/>
        <end position="118"/>
    </location>
</feature>
<proteinExistence type="predicted"/>
<organism evidence="2 3">
    <name type="scientific">Streblomastix strix</name>
    <dbReference type="NCBI Taxonomy" id="222440"/>
    <lineage>
        <taxon>Eukaryota</taxon>
        <taxon>Metamonada</taxon>
        <taxon>Preaxostyla</taxon>
        <taxon>Oxymonadida</taxon>
        <taxon>Streblomastigidae</taxon>
        <taxon>Streblomastix</taxon>
    </lineage>
</organism>
<gene>
    <name evidence="2" type="ORF">EZS28_029677</name>
</gene>
<dbReference type="EMBL" id="SNRW01011713">
    <property type="protein sequence ID" value="KAA6374797.1"/>
    <property type="molecule type" value="Genomic_DNA"/>
</dbReference>
<sequence>MVVFHETKSSSESELMIYEPIDVYTVIEGIHEGSRRYNQQFRGVPLEKWILEQDSKDTQQYVNEVEDPRRGFYMASADQNPQYDINARKNEPSRDIGSRKQPQYQFPSPSSTPSSFSSLLGRKEKDNLDQNKGLDGQDAYTQENKEKQIESKIVQADNAQTNKILYLSGALDWNKPPINAYYAREPYELKDTEYYVNDGGSATLKQTKPVYTKEAKINRPKARKNYIKTSQLIKSIAEQEKLKKYSKKNKKK</sequence>
<evidence type="ECO:0000313" key="2">
    <source>
        <dbReference type="EMBL" id="KAA6374797.1"/>
    </source>
</evidence>
<accession>A0A5J4UWX5</accession>
<dbReference type="Proteomes" id="UP000324800">
    <property type="component" value="Unassembled WGS sequence"/>
</dbReference>
<evidence type="ECO:0000313" key="3">
    <source>
        <dbReference type="Proteomes" id="UP000324800"/>
    </source>
</evidence>
<feature type="compositionally biased region" description="Basic and acidic residues" evidence="1">
    <location>
        <begin position="86"/>
        <end position="98"/>
    </location>
</feature>
<feature type="region of interest" description="Disordered" evidence="1">
    <location>
        <begin position="75"/>
        <end position="146"/>
    </location>
</feature>
<evidence type="ECO:0000256" key="1">
    <source>
        <dbReference type="SAM" id="MobiDB-lite"/>
    </source>
</evidence>
<protein>
    <submittedName>
        <fullName evidence="2">Uncharacterized protein</fullName>
    </submittedName>
</protein>
<name>A0A5J4UWX5_9EUKA</name>
<comment type="caution">
    <text evidence="2">The sequence shown here is derived from an EMBL/GenBank/DDBJ whole genome shotgun (WGS) entry which is preliminary data.</text>
</comment>
<dbReference type="AlphaFoldDB" id="A0A5J4UWX5"/>
<reference evidence="2 3" key="1">
    <citation type="submission" date="2019-03" db="EMBL/GenBank/DDBJ databases">
        <title>Single cell metagenomics reveals metabolic interactions within the superorganism composed of flagellate Streblomastix strix and complex community of Bacteroidetes bacteria on its surface.</title>
        <authorList>
            <person name="Treitli S.C."/>
            <person name="Kolisko M."/>
            <person name="Husnik F."/>
            <person name="Keeling P."/>
            <person name="Hampl V."/>
        </authorList>
    </citation>
    <scope>NUCLEOTIDE SEQUENCE [LARGE SCALE GENOMIC DNA]</scope>
    <source>
        <strain evidence="2">ST1C</strain>
    </source>
</reference>